<keyword evidence="6" id="KW-1185">Reference proteome</keyword>
<evidence type="ECO:0000259" key="4">
    <source>
        <dbReference type="SMART" id="SM00382"/>
    </source>
</evidence>
<reference evidence="5 6" key="1">
    <citation type="submission" date="2024-04" db="EMBL/GenBank/DDBJ databases">
        <title>Tritrichomonas musculus Genome.</title>
        <authorList>
            <person name="Alves-Ferreira E."/>
            <person name="Grigg M."/>
            <person name="Lorenzi H."/>
            <person name="Galac M."/>
        </authorList>
    </citation>
    <scope>NUCLEOTIDE SEQUENCE [LARGE SCALE GENOMIC DNA]</scope>
    <source>
        <strain evidence="5 6">EAF2021</strain>
    </source>
</reference>
<dbReference type="PANTHER" id="PTHR23074">
    <property type="entry name" value="AAA DOMAIN-CONTAINING"/>
    <property type="match status" value="1"/>
</dbReference>
<keyword evidence="2" id="KW-0547">Nucleotide-binding</keyword>
<comment type="caution">
    <text evidence="5">The sequence shown here is derived from an EMBL/GenBank/DDBJ whole genome shotgun (WGS) entry which is preliminary data.</text>
</comment>
<dbReference type="Gene3D" id="1.10.8.60">
    <property type="match status" value="1"/>
</dbReference>
<proteinExistence type="inferred from homology"/>
<dbReference type="EMBL" id="JAPFFF010000011">
    <property type="protein sequence ID" value="KAK8878273.1"/>
    <property type="molecule type" value="Genomic_DNA"/>
</dbReference>
<dbReference type="Gene3D" id="3.40.50.300">
    <property type="entry name" value="P-loop containing nucleotide triphosphate hydrolases"/>
    <property type="match status" value="1"/>
</dbReference>
<name>A0ABR2JLH6_9EUKA</name>
<dbReference type="InterPro" id="IPR003959">
    <property type="entry name" value="ATPase_AAA_core"/>
</dbReference>
<accession>A0ABR2JLH6</accession>
<feature type="compositionally biased region" description="Low complexity" evidence="3">
    <location>
        <begin position="160"/>
        <end position="178"/>
    </location>
</feature>
<dbReference type="Proteomes" id="UP001470230">
    <property type="component" value="Unassembled WGS sequence"/>
</dbReference>
<dbReference type="SUPFAM" id="SSF52540">
    <property type="entry name" value="P-loop containing nucleoside triphosphate hydrolases"/>
    <property type="match status" value="1"/>
</dbReference>
<comment type="similarity">
    <text evidence="1 2">Belongs to the AAA ATPase family.</text>
</comment>
<feature type="region of interest" description="Disordered" evidence="3">
    <location>
        <begin position="116"/>
        <end position="178"/>
    </location>
</feature>
<dbReference type="PANTHER" id="PTHR23074:SF17">
    <property type="entry name" value="FIDGETIN-LIKE PROTEIN 1"/>
    <property type="match status" value="1"/>
</dbReference>
<dbReference type="InterPro" id="IPR041569">
    <property type="entry name" value="AAA_lid_3"/>
</dbReference>
<sequence length="498" mass="55290">MEFLRGAIIASDNNDPDEAIAQCICGIATLTPDDYIASLCFTNLIESFSQDTNIQGIRTMTDSEVKPFSALPNFSTQQPPPQHNNSYSEQIKSIIQENEEKSTAKLKPSIEHNEIKIPETRFTSSSNRFKSKNIEESETPGFQTAASALGKSNLKKNKLSKSQISNSNSSNGNNSNTAINNAIYKRPMEEGGDNSEDDGILAGIDKQIVEKIENEILASATNVKWEDVAGLGHAKSAVIEAIIYPMKHPEVFTGLRNPPRGVLFFGPPGTGKTMIAQALANEAKCTFFNISASSLTSKWVGEGEKLTRALFGVASKHAPSIIFIDEIDSLLTKRNDNEYEATRRVKNEFLLRFQGLASSEERILVLGATNRPQDLDDAARRRFERRIYIPLPDVETRKSLVNILLKKAEHIVDEQQIDKIVELTEGYSCADITTLFKEAALIPVRDSMELMALDTEVKIRPITFDDIQKAIKKVRSSVSPDSLKVYEEWDSEFGYAKS</sequence>
<dbReference type="SMART" id="SM00382">
    <property type="entry name" value="AAA"/>
    <property type="match status" value="1"/>
</dbReference>
<dbReference type="InterPro" id="IPR050304">
    <property type="entry name" value="MT-severing_AAA_ATPase"/>
</dbReference>
<evidence type="ECO:0000256" key="2">
    <source>
        <dbReference type="RuleBase" id="RU003651"/>
    </source>
</evidence>
<organism evidence="5 6">
    <name type="scientific">Tritrichomonas musculus</name>
    <dbReference type="NCBI Taxonomy" id="1915356"/>
    <lineage>
        <taxon>Eukaryota</taxon>
        <taxon>Metamonada</taxon>
        <taxon>Parabasalia</taxon>
        <taxon>Tritrichomonadida</taxon>
        <taxon>Tritrichomonadidae</taxon>
        <taxon>Tritrichomonas</taxon>
    </lineage>
</organism>
<protein>
    <submittedName>
        <fullName evidence="5">Fidgetin-like protein 1</fullName>
    </submittedName>
</protein>
<evidence type="ECO:0000256" key="3">
    <source>
        <dbReference type="SAM" id="MobiDB-lite"/>
    </source>
</evidence>
<evidence type="ECO:0000313" key="6">
    <source>
        <dbReference type="Proteomes" id="UP001470230"/>
    </source>
</evidence>
<gene>
    <name evidence="5" type="ORF">M9Y10_005038</name>
</gene>
<dbReference type="InterPro" id="IPR027417">
    <property type="entry name" value="P-loop_NTPase"/>
</dbReference>
<keyword evidence="2" id="KW-0067">ATP-binding</keyword>
<dbReference type="Pfam" id="PF17862">
    <property type="entry name" value="AAA_lid_3"/>
    <property type="match status" value="1"/>
</dbReference>
<dbReference type="PROSITE" id="PS00674">
    <property type="entry name" value="AAA"/>
    <property type="match status" value="1"/>
</dbReference>
<dbReference type="Pfam" id="PF00004">
    <property type="entry name" value="AAA"/>
    <property type="match status" value="1"/>
</dbReference>
<dbReference type="InterPro" id="IPR003960">
    <property type="entry name" value="ATPase_AAA_CS"/>
</dbReference>
<feature type="domain" description="AAA+ ATPase" evidence="4">
    <location>
        <begin position="258"/>
        <end position="393"/>
    </location>
</feature>
<dbReference type="InterPro" id="IPR003593">
    <property type="entry name" value="AAA+_ATPase"/>
</dbReference>
<evidence type="ECO:0000256" key="1">
    <source>
        <dbReference type="ARBA" id="ARBA00006914"/>
    </source>
</evidence>
<evidence type="ECO:0000313" key="5">
    <source>
        <dbReference type="EMBL" id="KAK8878273.1"/>
    </source>
</evidence>